<dbReference type="InterPro" id="IPR004841">
    <property type="entry name" value="AA-permease/SLC12A_dom"/>
</dbReference>
<feature type="transmembrane region" description="Helical" evidence="6">
    <location>
        <begin position="441"/>
        <end position="467"/>
    </location>
</feature>
<dbReference type="EMBL" id="CAWUHB010000022">
    <property type="protein sequence ID" value="CAK7221276.1"/>
    <property type="molecule type" value="Genomic_DNA"/>
</dbReference>
<name>A0ABP0BP35_9PEZI</name>
<evidence type="ECO:0000256" key="3">
    <source>
        <dbReference type="ARBA" id="ARBA00022989"/>
    </source>
</evidence>
<evidence type="ECO:0000313" key="9">
    <source>
        <dbReference type="Proteomes" id="UP001642405"/>
    </source>
</evidence>
<feature type="region of interest" description="Disordered" evidence="5">
    <location>
        <begin position="24"/>
        <end position="62"/>
    </location>
</feature>
<keyword evidence="3 6" id="KW-1133">Transmembrane helix</keyword>
<evidence type="ECO:0000259" key="7">
    <source>
        <dbReference type="Pfam" id="PF00324"/>
    </source>
</evidence>
<accession>A0ABP0BP35</accession>
<evidence type="ECO:0000256" key="4">
    <source>
        <dbReference type="ARBA" id="ARBA00023136"/>
    </source>
</evidence>
<feature type="transmembrane region" description="Helical" evidence="6">
    <location>
        <begin position="517"/>
        <end position="536"/>
    </location>
</feature>
<sequence length="597" mass="66427">MSAPKYEVDRDNVGAVMADNASGIQAMDSRGDDDYVDSKYVSDKARPSSPTDRRSSSSGRSSNDRLVIANVDQLQRRLKNRQIQLLAIGGSIGTALFLSIGNGLIRGGPGSLFIAYTLYSCVLGLINNCVAEMTVYMPVSGGFIRLAGKWVDDALGFMAGWNFFLYEALLIPFEISALSVVLSYWRDDIPAAAVCGAAIGAYILLNIFAVKVYGEAEFWLSIGKIFLILILYFFTFITMVGGNPKHDAYGFRYWKNPGSFAQYLSTGDIGRFEGFLAAIWSASFTIVGPEYISMASAEAKHPRIYIKSAFKTVYWRFGAFFILGSLCVGIVVAYNDPLLNSSAGSGTAAGSPYVVAMSNLGIRVLPDLVNALLFTSIFSAGNTYCYCASRSLYGLALEGRAPKFLTKCWNGNPLFCFAIVVCFSLLSFLSVSNGSNVVLTWLVNLITAGGLINYIVMSTTYICFYRATKVQGLDRKRLPYVGWFQPYSAYIGLAWMTFVLIFYGYSSFRPWDVSTFFTYYTMAILAPILFFGWKLVKRTHWRRPHEIDLTWEAPVIAAYEAQETDPVQGLWEEILEMFFIKASYFSCFKRRKQTQEV</sequence>
<feature type="domain" description="Amino acid permease/ SLC12A" evidence="7">
    <location>
        <begin position="83"/>
        <end position="541"/>
    </location>
</feature>
<dbReference type="InterPro" id="IPR050524">
    <property type="entry name" value="APC_YAT"/>
</dbReference>
<dbReference type="PANTHER" id="PTHR43341">
    <property type="entry name" value="AMINO ACID PERMEASE"/>
    <property type="match status" value="1"/>
</dbReference>
<comment type="caution">
    <text evidence="8">The sequence shown here is derived from an EMBL/GenBank/DDBJ whole genome shotgun (WGS) entry which is preliminary data.</text>
</comment>
<keyword evidence="4 6" id="KW-0472">Membrane</keyword>
<reference evidence="8 9" key="1">
    <citation type="submission" date="2024-01" db="EMBL/GenBank/DDBJ databases">
        <authorList>
            <person name="Allen C."/>
            <person name="Tagirdzhanova G."/>
        </authorList>
    </citation>
    <scope>NUCLEOTIDE SEQUENCE [LARGE SCALE GENOMIC DNA]</scope>
</reference>
<keyword evidence="2 6" id="KW-0812">Transmembrane</keyword>
<feature type="transmembrane region" description="Helical" evidence="6">
    <location>
        <begin position="225"/>
        <end position="242"/>
    </location>
</feature>
<feature type="transmembrane region" description="Helical" evidence="6">
    <location>
        <begin position="313"/>
        <end position="334"/>
    </location>
</feature>
<feature type="transmembrane region" description="Helical" evidence="6">
    <location>
        <begin position="487"/>
        <end position="505"/>
    </location>
</feature>
<dbReference type="PIRSF" id="PIRSF006060">
    <property type="entry name" value="AA_transporter"/>
    <property type="match status" value="1"/>
</dbReference>
<feature type="compositionally biased region" description="Basic and acidic residues" evidence="5">
    <location>
        <begin position="29"/>
        <end position="55"/>
    </location>
</feature>
<feature type="transmembrane region" description="Helical" evidence="6">
    <location>
        <begin position="274"/>
        <end position="292"/>
    </location>
</feature>
<protein>
    <recommendedName>
        <fullName evidence="7">Amino acid permease/ SLC12A domain-containing protein</fullName>
    </recommendedName>
</protein>
<feature type="transmembrane region" description="Helical" evidence="6">
    <location>
        <begin position="163"/>
        <end position="185"/>
    </location>
</feature>
<evidence type="ECO:0000256" key="5">
    <source>
        <dbReference type="SAM" id="MobiDB-lite"/>
    </source>
</evidence>
<feature type="transmembrane region" description="Helical" evidence="6">
    <location>
        <begin position="111"/>
        <end position="130"/>
    </location>
</feature>
<evidence type="ECO:0000313" key="8">
    <source>
        <dbReference type="EMBL" id="CAK7221276.1"/>
    </source>
</evidence>
<feature type="transmembrane region" description="Helical" evidence="6">
    <location>
        <begin position="85"/>
        <end position="105"/>
    </location>
</feature>
<proteinExistence type="predicted"/>
<dbReference type="Proteomes" id="UP001642405">
    <property type="component" value="Unassembled WGS sequence"/>
</dbReference>
<feature type="transmembrane region" description="Helical" evidence="6">
    <location>
        <begin position="191"/>
        <end position="213"/>
    </location>
</feature>
<dbReference type="Pfam" id="PF00324">
    <property type="entry name" value="AA_permease"/>
    <property type="match status" value="1"/>
</dbReference>
<feature type="transmembrane region" description="Helical" evidence="6">
    <location>
        <begin position="368"/>
        <end position="387"/>
    </location>
</feature>
<organism evidence="8 9">
    <name type="scientific">Sporothrix curviconia</name>
    <dbReference type="NCBI Taxonomy" id="1260050"/>
    <lineage>
        <taxon>Eukaryota</taxon>
        <taxon>Fungi</taxon>
        <taxon>Dikarya</taxon>
        <taxon>Ascomycota</taxon>
        <taxon>Pezizomycotina</taxon>
        <taxon>Sordariomycetes</taxon>
        <taxon>Sordariomycetidae</taxon>
        <taxon>Ophiostomatales</taxon>
        <taxon>Ophiostomataceae</taxon>
        <taxon>Sporothrix</taxon>
    </lineage>
</organism>
<evidence type="ECO:0000256" key="6">
    <source>
        <dbReference type="SAM" id="Phobius"/>
    </source>
</evidence>
<feature type="transmembrane region" description="Helical" evidence="6">
    <location>
        <begin position="408"/>
        <end position="429"/>
    </location>
</feature>
<evidence type="ECO:0000256" key="1">
    <source>
        <dbReference type="ARBA" id="ARBA00004141"/>
    </source>
</evidence>
<dbReference type="Gene3D" id="1.20.1740.10">
    <property type="entry name" value="Amino acid/polyamine transporter I"/>
    <property type="match status" value="1"/>
</dbReference>
<dbReference type="PANTHER" id="PTHR43341:SF6">
    <property type="entry name" value="AMINO ACID TRANSPORTER (EUROFUNG)"/>
    <property type="match status" value="1"/>
</dbReference>
<keyword evidence="9" id="KW-1185">Reference proteome</keyword>
<comment type="subcellular location">
    <subcellularLocation>
        <location evidence="1">Membrane</location>
        <topology evidence="1">Multi-pass membrane protein</topology>
    </subcellularLocation>
</comment>
<gene>
    <name evidence="8" type="ORF">SCUCBS95973_004439</name>
</gene>
<evidence type="ECO:0000256" key="2">
    <source>
        <dbReference type="ARBA" id="ARBA00022692"/>
    </source>
</evidence>